<feature type="transmembrane region" description="Helical" evidence="1">
    <location>
        <begin position="43"/>
        <end position="61"/>
    </location>
</feature>
<reference evidence="3 5" key="2">
    <citation type="submission" date="2021-03" db="EMBL/GenBank/DDBJ databases">
        <title>Genome sequencing of Bifidobacterium imperatoris JCM 32708.</title>
        <authorList>
            <person name="Kim J."/>
        </authorList>
    </citation>
    <scope>NUCLEOTIDE SEQUENCE [LARGE SCALE GENOMIC DNA]</scope>
    <source>
        <strain evidence="3 5">JCM 32708</strain>
    </source>
</reference>
<dbReference type="AlphaFoldDB" id="A0A2N5IUP6"/>
<dbReference type="EMBL" id="NMWV01000005">
    <property type="protein sequence ID" value="PLS25684.1"/>
    <property type="molecule type" value="Genomic_DNA"/>
</dbReference>
<evidence type="ECO:0000313" key="2">
    <source>
        <dbReference type="EMBL" id="PLS25684.1"/>
    </source>
</evidence>
<proteinExistence type="predicted"/>
<gene>
    <name evidence="3" type="ORF">BLI708_08320</name>
    <name evidence="2" type="ORF">Tam1G_0508</name>
</gene>
<sequence>MNGKPTANAAHWIRTHWFRIAIAAFTLTATLVEWSVIPPIYPLNFLFSGLSVIAIVLSPFIPRISDG</sequence>
<dbReference type="Proteomes" id="UP000663067">
    <property type="component" value="Chromosome"/>
</dbReference>
<keyword evidence="1" id="KW-1133">Transmembrane helix</keyword>
<keyword evidence="1" id="KW-0472">Membrane</keyword>
<evidence type="ECO:0000313" key="5">
    <source>
        <dbReference type="Proteomes" id="UP000663067"/>
    </source>
</evidence>
<feature type="transmembrane region" description="Helical" evidence="1">
    <location>
        <begin position="20"/>
        <end position="37"/>
    </location>
</feature>
<dbReference type="EMBL" id="CP071591">
    <property type="protein sequence ID" value="QSY57236.1"/>
    <property type="molecule type" value="Genomic_DNA"/>
</dbReference>
<organism evidence="2 4">
    <name type="scientific">Bifidobacterium imperatoris</name>
    <dbReference type="NCBI Taxonomy" id="2020965"/>
    <lineage>
        <taxon>Bacteria</taxon>
        <taxon>Bacillati</taxon>
        <taxon>Actinomycetota</taxon>
        <taxon>Actinomycetes</taxon>
        <taxon>Bifidobacteriales</taxon>
        <taxon>Bifidobacteriaceae</taxon>
        <taxon>Bifidobacterium</taxon>
    </lineage>
</organism>
<dbReference type="RefSeq" id="WP_133124964.1">
    <property type="nucleotide sequence ID" value="NZ_CP071591.1"/>
</dbReference>
<dbReference type="Proteomes" id="UP000234855">
    <property type="component" value="Unassembled WGS sequence"/>
</dbReference>
<evidence type="ECO:0000313" key="4">
    <source>
        <dbReference type="Proteomes" id="UP000234855"/>
    </source>
</evidence>
<protein>
    <submittedName>
        <fullName evidence="2">Uncharacterized protein</fullName>
    </submittedName>
</protein>
<accession>A0A2N5IUP6</accession>
<reference evidence="2 4" key="1">
    <citation type="submission" date="2017-07" db="EMBL/GenBank/DDBJ databases">
        <title>Bifidobacterium novel species.</title>
        <authorList>
            <person name="Lugli G.A."/>
            <person name="Milani C."/>
            <person name="Duranti S."/>
            <person name="Mangifesta M."/>
        </authorList>
    </citation>
    <scope>NUCLEOTIDE SEQUENCE [LARGE SCALE GENOMIC DNA]</scope>
    <source>
        <strain evidence="2 4">45</strain>
    </source>
</reference>
<keyword evidence="5" id="KW-1185">Reference proteome</keyword>
<name>A0A2N5IUP6_9BIFI</name>
<evidence type="ECO:0000256" key="1">
    <source>
        <dbReference type="SAM" id="Phobius"/>
    </source>
</evidence>
<keyword evidence="1" id="KW-0812">Transmembrane</keyword>
<evidence type="ECO:0000313" key="3">
    <source>
        <dbReference type="EMBL" id="QSY57236.1"/>
    </source>
</evidence>